<organism evidence="1">
    <name type="scientific">mine drainage metagenome</name>
    <dbReference type="NCBI Taxonomy" id="410659"/>
    <lineage>
        <taxon>unclassified sequences</taxon>
        <taxon>metagenomes</taxon>
        <taxon>ecological metagenomes</taxon>
    </lineage>
</organism>
<dbReference type="Pfam" id="PF10604">
    <property type="entry name" value="Polyketide_cyc2"/>
    <property type="match status" value="1"/>
</dbReference>
<evidence type="ECO:0008006" key="2">
    <source>
        <dbReference type="Google" id="ProtNLM"/>
    </source>
</evidence>
<dbReference type="EMBL" id="CABM01000045">
    <property type="protein sequence ID" value="CBH97595.1"/>
    <property type="molecule type" value="Genomic_DNA"/>
</dbReference>
<dbReference type="Gene3D" id="3.30.530.20">
    <property type="match status" value="1"/>
</dbReference>
<dbReference type="InterPro" id="IPR023393">
    <property type="entry name" value="START-like_dom_sf"/>
</dbReference>
<gene>
    <name evidence="1" type="ORF">CARN2_3069</name>
</gene>
<accession>E6PRN9</accession>
<dbReference type="SUPFAM" id="SSF55961">
    <property type="entry name" value="Bet v1-like"/>
    <property type="match status" value="1"/>
</dbReference>
<dbReference type="PROSITE" id="PS51257">
    <property type="entry name" value="PROKAR_LIPOPROTEIN"/>
    <property type="match status" value="1"/>
</dbReference>
<dbReference type="InterPro" id="IPR019587">
    <property type="entry name" value="Polyketide_cyclase/dehydratase"/>
</dbReference>
<name>E6PRN9_9ZZZZ</name>
<proteinExistence type="predicted"/>
<comment type="caution">
    <text evidence="1">The sequence shown here is derived from an EMBL/GenBank/DDBJ whole genome shotgun (WGS) entry which is preliminary data.</text>
</comment>
<protein>
    <recommendedName>
        <fullName evidence="2">Polyketide cyclase / dehydrase and lipid transport</fullName>
    </recommendedName>
</protein>
<reference evidence="1" key="1">
    <citation type="submission" date="2009-10" db="EMBL/GenBank/DDBJ databases">
        <title>Diversity of trophic interactions inside an arsenic-rich microbial ecosystem.</title>
        <authorList>
            <person name="Bertin P.N."/>
            <person name="Heinrich-Salmeron A."/>
            <person name="Pelletier E."/>
            <person name="Goulhen-Chollet F."/>
            <person name="Arsene-Ploetze F."/>
            <person name="Gallien S."/>
            <person name="Calteau A."/>
            <person name="Vallenet D."/>
            <person name="Casiot C."/>
            <person name="Chane-Woon-Ming B."/>
            <person name="Giloteaux L."/>
            <person name="Barakat M."/>
            <person name="Bonnefoy V."/>
            <person name="Bruneel O."/>
            <person name="Chandler M."/>
            <person name="Cleiss J."/>
            <person name="Duran R."/>
            <person name="Elbaz-Poulichet F."/>
            <person name="Fonknechten N."/>
            <person name="Lauga B."/>
            <person name="Mornico D."/>
            <person name="Ortet P."/>
            <person name="Schaeffer C."/>
            <person name="Siguier P."/>
            <person name="Alexander Thil Smith A."/>
            <person name="Van Dorsselaer A."/>
            <person name="Weissenbach J."/>
            <person name="Medigue C."/>
            <person name="Le Paslier D."/>
        </authorList>
    </citation>
    <scope>NUCLEOTIDE SEQUENCE</scope>
</reference>
<sequence>MQRIRPLPDEAPSWMPQTLAVALCCLASACMPVDAATLPATPAASGPAGALAPALSAPALLQAPASEAIPASSTALAATSRCRATLQQHPLQLRLEPAALPKHFDMAVRFFAPVPVQMAWQAMTDYNAMASYIPGMERSEVLAADGDSLRVLQVGRSGIEPFRLTLRSTLDITLRGHVATWFTIHGNLDSQGRAEVRAQAGGSAVHYTAQLHPRTWLPPLLGPWFMRKQLQQQMTALRERMCVLLGEADASKAGAPAAASTRSEATQAVAR</sequence>
<dbReference type="AlphaFoldDB" id="E6PRN9"/>
<evidence type="ECO:0000313" key="1">
    <source>
        <dbReference type="EMBL" id="CBH97595.1"/>
    </source>
</evidence>